<dbReference type="GO" id="GO:0007165">
    <property type="term" value="P:signal transduction"/>
    <property type="evidence" value="ECO:0007669"/>
    <property type="project" value="UniProtKB-KW"/>
</dbReference>
<evidence type="ECO:0000256" key="1">
    <source>
        <dbReference type="ARBA" id="ARBA00004370"/>
    </source>
</evidence>
<dbReference type="SUPFAM" id="SSF46458">
    <property type="entry name" value="Globin-like"/>
    <property type="match status" value="1"/>
</dbReference>
<dbReference type="InterPro" id="IPR009050">
    <property type="entry name" value="Globin-like_sf"/>
</dbReference>
<dbReference type="InterPro" id="IPR044398">
    <property type="entry name" value="Globin-sensor_dom"/>
</dbReference>
<evidence type="ECO:0000313" key="7">
    <source>
        <dbReference type="EMBL" id="GEB04335.1"/>
    </source>
</evidence>
<dbReference type="InterPro" id="IPR004089">
    <property type="entry name" value="MCPsignal_dom"/>
</dbReference>
<dbReference type="PROSITE" id="PS50111">
    <property type="entry name" value="CHEMOTAXIS_TRANSDUC_2"/>
    <property type="match status" value="1"/>
</dbReference>
<protein>
    <submittedName>
        <fullName evidence="7">Methyl-accepting chemotaxis protein</fullName>
    </submittedName>
</protein>
<dbReference type="GO" id="GO:0004888">
    <property type="term" value="F:transmembrane signaling receptor activity"/>
    <property type="evidence" value="ECO:0007669"/>
    <property type="project" value="InterPro"/>
</dbReference>
<evidence type="ECO:0000256" key="5">
    <source>
        <dbReference type="SAM" id="MobiDB-lite"/>
    </source>
</evidence>
<dbReference type="Pfam" id="PF00015">
    <property type="entry name" value="MCPsignal"/>
    <property type="match status" value="1"/>
</dbReference>
<gene>
    <name evidence="7" type="ORF">GRO01_19110</name>
</gene>
<dbReference type="Gene3D" id="1.10.287.950">
    <property type="entry name" value="Methyl-accepting chemotaxis protein"/>
    <property type="match status" value="1"/>
</dbReference>
<dbReference type="GO" id="GO:0016020">
    <property type="term" value="C:membrane"/>
    <property type="evidence" value="ECO:0007669"/>
    <property type="project" value="UniProtKB-SubCell"/>
</dbReference>
<dbReference type="InterPro" id="IPR051310">
    <property type="entry name" value="MCP_chemotaxis"/>
</dbReference>
<dbReference type="InterPro" id="IPR039379">
    <property type="entry name" value="Protoglobin_sensor_dom"/>
</dbReference>
<dbReference type="Proteomes" id="UP000320772">
    <property type="component" value="Unassembled WGS sequence"/>
</dbReference>
<keyword evidence="8" id="KW-1185">Reference proteome</keyword>
<dbReference type="FunFam" id="1.10.287.950:FF:000001">
    <property type="entry name" value="Methyl-accepting chemotaxis sensory transducer"/>
    <property type="match status" value="1"/>
</dbReference>
<organism evidence="7 8">
    <name type="scientific">Gluconobacter roseus NBRC 3990</name>
    <dbReference type="NCBI Taxonomy" id="1307950"/>
    <lineage>
        <taxon>Bacteria</taxon>
        <taxon>Pseudomonadati</taxon>
        <taxon>Pseudomonadota</taxon>
        <taxon>Alphaproteobacteria</taxon>
        <taxon>Acetobacterales</taxon>
        <taxon>Acetobacteraceae</taxon>
        <taxon>Gluconobacter</taxon>
    </lineage>
</organism>
<dbReference type="RefSeq" id="WP_231490444.1">
    <property type="nucleotide sequence ID" value="NZ_BAQZ01000047.1"/>
</dbReference>
<evidence type="ECO:0000256" key="3">
    <source>
        <dbReference type="ARBA" id="ARBA00029447"/>
    </source>
</evidence>
<dbReference type="CDD" id="cd01068">
    <property type="entry name" value="globin_sensor"/>
    <property type="match status" value="1"/>
</dbReference>
<proteinExistence type="inferred from homology"/>
<evidence type="ECO:0000259" key="6">
    <source>
        <dbReference type="PROSITE" id="PS50111"/>
    </source>
</evidence>
<evidence type="ECO:0000256" key="2">
    <source>
        <dbReference type="ARBA" id="ARBA00022500"/>
    </source>
</evidence>
<comment type="caution">
    <text evidence="7">The sequence shown here is derived from an EMBL/GenBank/DDBJ whole genome shotgun (WGS) entry which is preliminary data.</text>
</comment>
<dbReference type="Pfam" id="PF11563">
    <property type="entry name" value="Protoglobin"/>
    <property type="match status" value="1"/>
</dbReference>
<keyword evidence="2" id="KW-0145">Chemotaxis</keyword>
<dbReference type="PANTHER" id="PTHR43531">
    <property type="entry name" value="PROTEIN ICFG"/>
    <property type="match status" value="1"/>
</dbReference>
<feature type="domain" description="Methyl-accepting transducer" evidence="6">
    <location>
        <begin position="249"/>
        <end position="478"/>
    </location>
</feature>
<name>A0A4Y3M6X3_9PROT</name>
<dbReference type="InterPro" id="IPR012292">
    <property type="entry name" value="Globin/Proto"/>
</dbReference>
<keyword evidence="4" id="KW-0807">Transducer</keyword>
<dbReference type="GO" id="GO:0019825">
    <property type="term" value="F:oxygen binding"/>
    <property type="evidence" value="ECO:0007669"/>
    <property type="project" value="InterPro"/>
</dbReference>
<dbReference type="Gene3D" id="1.10.490.10">
    <property type="entry name" value="Globins"/>
    <property type="match status" value="1"/>
</dbReference>
<dbReference type="SUPFAM" id="SSF58104">
    <property type="entry name" value="Methyl-accepting chemotaxis protein (MCP) signaling domain"/>
    <property type="match status" value="1"/>
</dbReference>
<sequence>MAEQVKADIAERLLFLGIGAAEKAHLARIRPQALRVLGSALDRFYGRILQTPALNRFFANEQHRSGARSQQEKHWRRILDGDFGADYVESTRAIGNTHARIGLKPQWYVGGYALLIEGMVTDLLRQYWPQPHRSFLDRLLRRPARGTSAEEAAAQIGLLIRCGLLDMELGLETYTQNLDVRERSRAEGERIQSLAALSDALAEALDRMASGDLVQQIDPALESGSSRMSAAFHRACEGLGQIVYAVRETSSVVEQRAREISGSTEDITGRIAEQVDALAAVARNITELTSSVKEVADEARQADTTVADCCQETEQGRDIVGKTVEAMAKISSSSNRIVQIIGVIDEIAFQTNLLALNAGVEAAHAGDAGRGFAVVAQEIRALAQRSATAAKEIKSLIASSMEDVQRGVQMVDETGTALGNISTSVERLGTAVGQIASGAEAQAKRIMDINASTTQLEGVTKSNASIVHQTSSASQKLVGDAGELTRVVRNFKVRKRPSRSSQRIAPRPAQKTPSPNGAAETV</sequence>
<dbReference type="GO" id="GO:0020037">
    <property type="term" value="F:heme binding"/>
    <property type="evidence" value="ECO:0007669"/>
    <property type="project" value="InterPro"/>
</dbReference>
<dbReference type="GO" id="GO:0006935">
    <property type="term" value="P:chemotaxis"/>
    <property type="evidence" value="ECO:0007669"/>
    <property type="project" value="UniProtKB-KW"/>
</dbReference>
<dbReference type="AlphaFoldDB" id="A0A4Y3M6X3"/>
<reference evidence="7 8" key="1">
    <citation type="submission" date="2019-06" db="EMBL/GenBank/DDBJ databases">
        <title>Whole genome shotgun sequence of Gluconobacter roseus NBRC 3990.</title>
        <authorList>
            <person name="Hosoyama A."/>
            <person name="Uohara A."/>
            <person name="Ohji S."/>
            <person name="Ichikawa N."/>
        </authorList>
    </citation>
    <scope>NUCLEOTIDE SEQUENCE [LARGE SCALE GENOMIC DNA]</scope>
    <source>
        <strain evidence="7 8">NBRC 3990</strain>
    </source>
</reference>
<dbReference type="CDD" id="cd11386">
    <property type="entry name" value="MCP_signal"/>
    <property type="match status" value="1"/>
</dbReference>
<evidence type="ECO:0000313" key="8">
    <source>
        <dbReference type="Proteomes" id="UP000320772"/>
    </source>
</evidence>
<dbReference type="InterPro" id="IPR004090">
    <property type="entry name" value="Chemotax_Me-accpt_rcpt"/>
</dbReference>
<accession>A0A4Y3M6X3</accession>
<evidence type="ECO:0000256" key="4">
    <source>
        <dbReference type="PROSITE-ProRule" id="PRU00284"/>
    </source>
</evidence>
<dbReference type="PANTHER" id="PTHR43531:SF11">
    <property type="entry name" value="METHYL-ACCEPTING CHEMOTAXIS PROTEIN 3"/>
    <property type="match status" value="1"/>
</dbReference>
<dbReference type="SMART" id="SM00283">
    <property type="entry name" value="MA"/>
    <property type="match status" value="1"/>
</dbReference>
<comment type="similarity">
    <text evidence="3">Belongs to the methyl-accepting chemotaxis (MCP) protein family.</text>
</comment>
<dbReference type="PRINTS" id="PR00260">
    <property type="entry name" value="CHEMTRNSDUCR"/>
</dbReference>
<comment type="subcellular location">
    <subcellularLocation>
        <location evidence="1">Membrane</location>
    </subcellularLocation>
</comment>
<feature type="region of interest" description="Disordered" evidence="5">
    <location>
        <begin position="494"/>
        <end position="522"/>
    </location>
</feature>
<dbReference type="EMBL" id="BJLY01000003">
    <property type="protein sequence ID" value="GEB04335.1"/>
    <property type="molecule type" value="Genomic_DNA"/>
</dbReference>